<evidence type="ECO:0000259" key="11">
    <source>
        <dbReference type="Pfam" id="PF02789"/>
    </source>
</evidence>
<protein>
    <recommendedName>
        <fullName evidence="8">Probable cytosol aminopeptidase</fullName>
        <ecNumber evidence="8">3.4.11.1</ecNumber>
    </recommendedName>
    <alternativeName>
        <fullName evidence="8">Leucine aminopeptidase</fullName>
        <shortName evidence="8">LAP</shortName>
        <ecNumber evidence="8">3.4.11.10</ecNumber>
    </alternativeName>
    <alternativeName>
        <fullName evidence="8">Leucyl aminopeptidase</fullName>
    </alternativeName>
</protein>
<dbReference type="RefSeq" id="WP_344081030.1">
    <property type="nucleotide sequence ID" value="NZ_BAAAPO010000009.1"/>
</dbReference>
<evidence type="ECO:0000256" key="1">
    <source>
        <dbReference type="ARBA" id="ARBA00000135"/>
    </source>
</evidence>
<accession>A0ABP4XL41</accession>
<keyword evidence="8" id="KW-0464">Manganese</keyword>
<dbReference type="PRINTS" id="PR00481">
    <property type="entry name" value="LAMNOPPTDASE"/>
</dbReference>
<comment type="cofactor">
    <cofactor evidence="8">
        <name>Mn(2+)</name>
        <dbReference type="ChEBI" id="CHEBI:29035"/>
    </cofactor>
    <text evidence="8">Binds 2 manganese ions per subunit.</text>
</comment>
<dbReference type="PANTHER" id="PTHR11963">
    <property type="entry name" value="LEUCINE AMINOPEPTIDASE-RELATED"/>
    <property type="match status" value="1"/>
</dbReference>
<evidence type="ECO:0000256" key="2">
    <source>
        <dbReference type="ARBA" id="ARBA00000967"/>
    </source>
</evidence>
<dbReference type="EC" id="3.4.11.1" evidence="8"/>
<feature type="binding site" evidence="8">
    <location>
        <position position="360"/>
    </location>
    <ligand>
        <name>Mn(2+)</name>
        <dbReference type="ChEBI" id="CHEBI:29035"/>
        <label>1</label>
    </ligand>
</feature>
<dbReference type="EC" id="3.4.11.10" evidence="8"/>
<evidence type="ECO:0000259" key="10">
    <source>
        <dbReference type="Pfam" id="PF00883"/>
    </source>
</evidence>
<dbReference type="PANTHER" id="PTHR11963:SF23">
    <property type="entry name" value="CYTOSOL AMINOPEPTIDASE"/>
    <property type="match status" value="1"/>
</dbReference>
<feature type="binding site" evidence="8">
    <location>
        <position position="299"/>
    </location>
    <ligand>
        <name>Mn(2+)</name>
        <dbReference type="ChEBI" id="CHEBI:29035"/>
        <label>2</label>
    </ligand>
</feature>
<evidence type="ECO:0000256" key="7">
    <source>
        <dbReference type="ARBA" id="ARBA00049972"/>
    </source>
</evidence>
<dbReference type="NCBIfam" id="NF002073">
    <property type="entry name" value="PRK00913.1-2"/>
    <property type="match status" value="1"/>
</dbReference>
<dbReference type="CDD" id="cd00433">
    <property type="entry name" value="Peptidase_M17"/>
    <property type="match status" value="1"/>
</dbReference>
<evidence type="ECO:0000256" key="6">
    <source>
        <dbReference type="ARBA" id="ARBA00022801"/>
    </source>
</evidence>
<keyword evidence="5 8" id="KW-0645">Protease</keyword>
<dbReference type="Pfam" id="PF02789">
    <property type="entry name" value="Peptidase_M17_N"/>
    <property type="match status" value="1"/>
</dbReference>
<keyword evidence="8" id="KW-0479">Metal-binding</keyword>
<dbReference type="EMBL" id="BAAAPO010000009">
    <property type="protein sequence ID" value="GAA1783171.1"/>
    <property type="molecule type" value="Genomic_DNA"/>
</dbReference>
<keyword evidence="4 8" id="KW-0031">Aminopeptidase</keyword>
<dbReference type="Gene3D" id="3.40.220.10">
    <property type="entry name" value="Leucine Aminopeptidase, subunit E, domain 1"/>
    <property type="match status" value="1"/>
</dbReference>
<comment type="catalytic activity">
    <reaction evidence="2 8">
        <text>Release of an N-terminal amino acid, preferentially leucine, but not glutamic or aspartic acids.</text>
        <dbReference type="EC" id="3.4.11.10"/>
    </reaction>
</comment>
<comment type="subcellular location">
    <subcellularLocation>
        <location evidence="8">Cytoplasm</location>
    </subcellularLocation>
</comment>
<reference evidence="13" key="1">
    <citation type="journal article" date="2019" name="Int. J. Syst. Evol. Microbiol.">
        <title>The Global Catalogue of Microorganisms (GCM) 10K type strain sequencing project: providing services to taxonomists for standard genome sequencing and annotation.</title>
        <authorList>
            <consortium name="The Broad Institute Genomics Platform"/>
            <consortium name="The Broad Institute Genome Sequencing Center for Infectious Disease"/>
            <person name="Wu L."/>
            <person name="Ma J."/>
        </authorList>
    </citation>
    <scope>NUCLEOTIDE SEQUENCE [LARGE SCALE GENOMIC DNA]</scope>
    <source>
        <strain evidence="13">JCM 15592</strain>
    </source>
</reference>
<organism evidence="12 13">
    <name type="scientific">Nostocoides veronense</name>
    <dbReference type="NCBI Taxonomy" id="330836"/>
    <lineage>
        <taxon>Bacteria</taxon>
        <taxon>Bacillati</taxon>
        <taxon>Actinomycetota</taxon>
        <taxon>Actinomycetes</taxon>
        <taxon>Micrococcales</taxon>
        <taxon>Intrasporangiaceae</taxon>
        <taxon>Nostocoides</taxon>
    </lineage>
</organism>
<comment type="caution">
    <text evidence="12">The sequence shown here is derived from an EMBL/GenBank/DDBJ whole genome shotgun (WGS) entry which is preliminary data.</text>
</comment>
<evidence type="ECO:0000256" key="9">
    <source>
        <dbReference type="SAM" id="MobiDB-lite"/>
    </source>
</evidence>
<evidence type="ECO:0000256" key="4">
    <source>
        <dbReference type="ARBA" id="ARBA00022438"/>
    </source>
</evidence>
<dbReference type="HAMAP" id="MF_00181">
    <property type="entry name" value="Cytosol_peptidase_M17"/>
    <property type="match status" value="1"/>
</dbReference>
<feature type="binding site" evidence="8">
    <location>
        <position position="276"/>
    </location>
    <ligand>
        <name>Mn(2+)</name>
        <dbReference type="ChEBI" id="CHEBI:29035"/>
        <label>2</label>
    </ligand>
</feature>
<feature type="binding site" evidence="8">
    <location>
        <position position="358"/>
    </location>
    <ligand>
        <name>Mn(2+)</name>
        <dbReference type="ChEBI" id="CHEBI:29035"/>
        <label>1</label>
    </ligand>
</feature>
<dbReference type="InterPro" id="IPR008283">
    <property type="entry name" value="Peptidase_M17_N"/>
</dbReference>
<keyword evidence="6 8" id="KW-0378">Hydrolase</keyword>
<feature type="active site" evidence="8">
    <location>
        <position position="362"/>
    </location>
</feature>
<comment type="function">
    <text evidence="7 8">Presumably involved in the processing and regular turnover of intracellular proteins. Catalyzes the removal of unsubstituted N-terminal amino acids from various peptides.</text>
</comment>
<dbReference type="Pfam" id="PF00883">
    <property type="entry name" value="Peptidase_M17"/>
    <property type="match status" value="1"/>
</dbReference>
<name>A0ABP4XL41_9MICO</name>
<evidence type="ECO:0000256" key="8">
    <source>
        <dbReference type="HAMAP-Rule" id="MF_00181"/>
    </source>
</evidence>
<dbReference type="InterPro" id="IPR043472">
    <property type="entry name" value="Macro_dom-like"/>
</dbReference>
<dbReference type="Proteomes" id="UP001499938">
    <property type="component" value="Unassembled WGS sequence"/>
</dbReference>
<feature type="domain" description="Cytosol aminopeptidase" evidence="10">
    <location>
        <begin position="194"/>
        <end position="506"/>
    </location>
</feature>
<dbReference type="SUPFAM" id="SSF52949">
    <property type="entry name" value="Macro domain-like"/>
    <property type="match status" value="1"/>
</dbReference>
<feature type="binding site" evidence="8">
    <location>
        <position position="360"/>
    </location>
    <ligand>
        <name>Mn(2+)</name>
        <dbReference type="ChEBI" id="CHEBI:29035"/>
        <label>2</label>
    </ligand>
</feature>
<feature type="domain" description="Peptidase M17 leucyl aminopeptidase N-terminal" evidence="11">
    <location>
        <begin position="38"/>
        <end position="144"/>
    </location>
</feature>
<feature type="binding site" evidence="8">
    <location>
        <position position="281"/>
    </location>
    <ligand>
        <name>Mn(2+)</name>
        <dbReference type="ChEBI" id="CHEBI:29035"/>
        <label>2</label>
    </ligand>
</feature>
<sequence length="515" mass="52122">MTTVTLTDQPVAAHKADALVIATLPDADGATLAPGHGLPRGTVTHLKGVLAALEATGKVDDVHKVAMVPGVSARTVVLTGVAPKTGSTKPTSDTLRLGAGAALRAVGSAEVVVLDLPTTTPALLTAAAEGALLGAYAFTAHKSSAKQTKPAPRAKGSDSESSVRKLLVQASDAKDKAAKQALTRAGIVAGATAYARDLVNTPPNLLYPQTFAEAVQRRVADLKVPVEVVVHDEKALTHMQCGGILGVGQGSSRPPRIVELHYAPKGASGRIAFVGKGITFDTGGVCIKPAASMLTMKCDMAGAAAVAGAVLAAAALKLPVAVSGYLCLAENMPGGNAQRPSDIVTMRSGTTVEIIDTDAEGRMVLADGMSLAAESGAEAIVDVATLTGACMIALGTKVGGVMSNDDRLRSAVLASAASTGEAMWPLPLPEELRAKLDSGVADLQHKGDQYGGALTAGLFLREFAKTPDGDVVPWAHLDIAGPAYLTEAPFGHVGKGGTGFAVATLVHLAATWGGS</sequence>
<dbReference type="InterPro" id="IPR023042">
    <property type="entry name" value="Peptidase_M17_leu_NH2_pept"/>
</dbReference>
<evidence type="ECO:0000256" key="3">
    <source>
        <dbReference type="ARBA" id="ARBA00009528"/>
    </source>
</evidence>
<evidence type="ECO:0000256" key="5">
    <source>
        <dbReference type="ARBA" id="ARBA00022670"/>
    </source>
</evidence>
<gene>
    <name evidence="8" type="primary">pepA</name>
    <name evidence="12" type="ORF">GCM10009811_05740</name>
</gene>
<dbReference type="Gene3D" id="3.40.630.10">
    <property type="entry name" value="Zn peptidases"/>
    <property type="match status" value="1"/>
</dbReference>
<dbReference type="GO" id="GO:0004177">
    <property type="term" value="F:aminopeptidase activity"/>
    <property type="evidence" value="ECO:0007669"/>
    <property type="project" value="UniProtKB-KW"/>
</dbReference>
<dbReference type="SUPFAM" id="SSF53187">
    <property type="entry name" value="Zn-dependent exopeptidases"/>
    <property type="match status" value="1"/>
</dbReference>
<evidence type="ECO:0000313" key="13">
    <source>
        <dbReference type="Proteomes" id="UP001499938"/>
    </source>
</evidence>
<evidence type="ECO:0000313" key="12">
    <source>
        <dbReference type="EMBL" id="GAA1783171.1"/>
    </source>
</evidence>
<keyword evidence="13" id="KW-1185">Reference proteome</keyword>
<proteinExistence type="inferred from homology"/>
<keyword evidence="8" id="KW-0963">Cytoplasm</keyword>
<dbReference type="InterPro" id="IPR011356">
    <property type="entry name" value="Leucine_aapep/pepB"/>
</dbReference>
<feature type="active site" evidence="8">
    <location>
        <position position="288"/>
    </location>
</feature>
<feature type="binding site" evidence="8">
    <location>
        <position position="281"/>
    </location>
    <ligand>
        <name>Mn(2+)</name>
        <dbReference type="ChEBI" id="CHEBI:29035"/>
        <label>1</label>
    </ligand>
</feature>
<dbReference type="InterPro" id="IPR000819">
    <property type="entry name" value="Peptidase_M17_C"/>
</dbReference>
<comment type="catalytic activity">
    <reaction evidence="1 8">
        <text>Release of an N-terminal amino acid, Xaa-|-Yaa-, in which Xaa is preferably Leu, but may be other amino acids including Pro although not Arg or Lys, and Yaa may be Pro. Amino acid amides and methyl esters are also readily hydrolyzed, but rates on arylamides are exceedingly low.</text>
        <dbReference type="EC" id="3.4.11.1"/>
    </reaction>
</comment>
<comment type="similarity">
    <text evidence="3 8">Belongs to the peptidase M17 family.</text>
</comment>
<feature type="region of interest" description="Disordered" evidence="9">
    <location>
        <begin position="144"/>
        <end position="163"/>
    </location>
</feature>